<evidence type="ECO:0000256" key="3">
    <source>
        <dbReference type="ARBA" id="ARBA00023239"/>
    </source>
</evidence>
<evidence type="ECO:0000256" key="2">
    <source>
        <dbReference type="ARBA" id="ARBA00022898"/>
    </source>
</evidence>
<evidence type="ECO:0000259" key="5">
    <source>
        <dbReference type="Pfam" id="PF00278"/>
    </source>
</evidence>
<accession>A0ABP0ESY8</accession>
<dbReference type="PANTHER" id="PTHR43727">
    <property type="entry name" value="DIAMINOPIMELATE DECARBOXYLASE"/>
    <property type="match status" value="1"/>
</dbReference>
<evidence type="ECO:0000313" key="7">
    <source>
        <dbReference type="EMBL" id="CAK8163136.1"/>
    </source>
</evidence>
<evidence type="ECO:0000259" key="6">
    <source>
        <dbReference type="Pfam" id="PF02784"/>
    </source>
</evidence>
<dbReference type="InterPro" id="IPR022643">
    <property type="entry name" value="De-COase2_C"/>
</dbReference>
<evidence type="ECO:0000313" key="8">
    <source>
        <dbReference type="Proteomes" id="UP001314181"/>
    </source>
</evidence>
<comment type="cofactor">
    <cofactor evidence="1">
        <name>pyridoxal 5'-phosphate</name>
        <dbReference type="ChEBI" id="CHEBI:597326"/>
    </cofactor>
</comment>
<dbReference type="RefSeq" id="WP_338364112.1">
    <property type="nucleotide sequence ID" value="NZ_CAWVOK010000023.1"/>
</dbReference>
<comment type="caution">
    <text evidence="7">The sequence shown here is derived from an EMBL/GenBank/DDBJ whole genome shotgun (WGS) entry which is preliminary data.</text>
</comment>
<protein>
    <submittedName>
        <fullName evidence="7">Diaminopimelate decarboxylase</fullName>
    </submittedName>
</protein>
<dbReference type="Pfam" id="PF02784">
    <property type="entry name" value="Orn_Arg_deC_N"/>
    <property type="match status" value="1"/>
</dbReference>
<sequence>MKNQELEKLAMQGAFFVYDLDKLYKHATQLTANQIRIFFACKANPLSAVIKTLRKAGLHFDVASEGELLQVVAQNILGNHIILTGPAKSEHLLRLALNCRVGVFVIESAQQLQLLQQLAKNYSYKPSVLLRIQLQWDSFDDTNIIGGNHTTHFGIDLETAKTILHQIKLPFLGFHVFQWSNILCINKLQTIWEHTIKTCQTLTKDFTVIDVGGGLGIPYQGEKPISWQSVNMLIKNLQNTYNIPEFWLEMGRYLIGPYGFYMTTVVDRKKTYAQDILILEGGINHIARPALVKEFFPVSLLRNTSAKLQYFLLYGPLCTSLDFLGKVMLPSDVQINDILIFQQAGAYGFTESLPFFLCHKIPGEAVYYQDKIRIIRTPQSAQSWLK</sequence>
<dbReference type="InterPro" id="IPR002433">
    <property type="entry name" value="Orn_de-COase"/>
</dbReference>
<dbReference type="InterPro" id="IPR000183">
    <property type="entry name" value="Orn/DAP/Arg_de-COase"/>
</dbReference>
<feature type="domain" description="Orn/DAP/Arg decarboxylase 2 C-terminal" evidence="5">
    <location>
        <begin position="15"/>
        <end position="345"/>
    </location>
</feature>
<name>A0ABP0ESY8_9RICK</name>
<reference evidence="7 8" key="1">
    <citation type="submission" date="2024-01" db="EMBL/GenBank/DDBJ databases">
        <authorList>
            <person name="Kunselman E."/>
        </authorList>
    </citation>
    <scope>NUCLEOTIDE SEQUENCE [LARGE SCALE GENOMIC DNA]</scope>
    <source>
        <strain evidence="7">2 abalone samples</strain>
    </source>
</reference>
<dbReference type="PRINTS" id="PR01179">
    <property type="entry name" value="ODADCRBXLASE"/>
</dbReference>
<keyword evidence="3" id="KW-0456">Lyase</keyword>
<dbReference type="PRINTS" id="PR01182">
    <property type="entry name" value="ORNDCRBXLASE"/>
</dbReference>
<dbReference type="InterPro" id="IPR022644">
    <property type="entry name" value="De-COase2_N"/>
</dbReference>
<dbReference type="PROSITE" id="PS00878">
    <property type="entry name" value="ODR_DC_2_1"/>
    <property type="match status" value="1"/>
</dbReference>
<dbReference type="Gene3D" id="2.40.37.10">
    <property type="entry name" value="Lyase, Ornithine Decarboxylase, Chain A, domain 1"/>
    <property type="match status" value="1"/>
</dbReference>
<dbReference type="Gene3D" id="3.20.20.10">
    <property type="entry name" value="Alanine racemase"/>
    <property type="match status" value="1"/>
</dbReference>
<organism evidence="7 8">
    <name type="scientific">Candidatus Xenohaliotis californiensis</name>
    <dbReference type="NCBI Taxonomy" id="84677"/>
    <lineage>
        <taxon>Bacteria</taxon>
        <taxon>Pseudomonadati</taxon>
        <taxon>Pseudomonadota</taxon>
        <taxon>Alphaproteobacteria</taxon>
        <taxon>Rickettsiales</taxon>
        <taxon>Anaplasmataceae</taxon>
        <taxon>Candidatus Xenohaliotis</taxon>
    </lineage>
</organism>
<dbReference type="SUPFAM" id="SSF50621">
    <property type="entry name" value="Alanine racemase C-terminal domain-like"/>
    <property type="match status" value="1"/>
</dbReference>
<dbReference type="InterPro" id="IPR029066">
    <property type="entry name" value="PLP-binding_barrel"/>
</dbReference>
<dbReference type="Proteomes" id="UP001314181">
    <property type="component" value="Unassembled WGS sequence"/>
</dbReference>
<dbReference type="EMBL" id="CAWVOK010000023">
    <property type="protein sequence ID" value="CAK8163136.1"/>
    <property type="molecule type" value="Genomic_DNA"/>
</dbReference>
<evidence type="ECO:0000256" key="4">
    <source>
        <dbReference type="RuleBase" id="RU003737"/>
    </source>
</evidence>
<dbReference type="InterPro" id="IPR009006">
    <property type="entry name" value="Ala_racemase/Decarboxylase_C"/>
</dbReference>
<proteinExistence type="inferred from homology"/>
<dbReference type="Pfam" id="PF00278">
    <property type="entry name" value="Orn_DAP_Arg_deC"/>
    <property type="match status" value="1"/>
</dbReference>
<evidence type="ECO:0000256" key="1">
    <source>
        <dbReference type="ARBA" id="ARBA00001933"/>
    </source>
</evidence>
<keyword evidence="8" id="KW-1185">Reference proteome</keyword>
<keyword evidence="2" id="KW-0663">Pyridoxal phosphate</keyword>
<comment type="similarity">
    <text evidence="4">Belongs to the Orn/Lys/Arg decarboxylase class-II family.</text>
</comment>
<feature type="domain" description="Orn/DAP/Arg decarboxylase 2 N-terminal" evidence="6">
    <location>
        <begin position="28"/>
        <end position="255"/>
    </location>
</feature>
<dbReference type="InterPro" id="IPR022653">
    <property type="entry name" value="De-COase2_pyr-phos_BS"/>
</dbReference>
<gene>
    <name evidence="7" type="ORF">CAXC1_300023</name>
</gene>
<dbReference type="PANTHER" id="PTHR43727:SF2">
    <property type="entry name" value="GROUP IV DECARBOXYLASE"/>
    <property type="match status" value="1"/>
</dbReference>
<dbReference type="SUPFAM" id="SSF51419">
    <property type="entry name" value="PLP-binding barrel"/>
    <property type="match status" value="1"/>
</dbReference>